<accession>A0A7X0RKH7</accession>
<feature type="transmembrane region" description="Helical" evidence="1">
    <location>
        <begin position="256"/>
        <end position="279"/>
    </location>
</feature>
<reference evidence="3 4" key="1">
    <citation type="submission" date="2020-08" db="EMBL/GenBank/DDBJ databases">
        <title>Cohnella phylogeny.</title>
        <authorList>
            <person name="Dunlap C."/>
        </authorList>
    </citation>
    <scope>NUCLEOTIDE SEQUENCE [LARGE SCALE GENOMIC DNA]</scope>
    <source>
        <strain evidence="3 4">DSM 28246</strain>
    </source>
</reference>
<sequence>MAQPFRLSFRSCFLLAAVLAFVLLPFNRSASAHAYSAAYNTLTLTKTQSVMTYALDELSAIELAGGDANGDHMLDADEFNAIKDKLADLIQQHIVFQVGGETRPWISLERFDLVREGDASKVVLKAIYPQAAAFQSVSLRDDLYRNDPQTNYVDLLTIQYGAQTSTSALSGKERLWVMQLTDADYASLPEDANPAAGPVASAGLDEPSADGSSTSSDALSGWLSFFKLGIHHILGGYDHLLFLFSLLIARQTFKQYAAMITAFTLAHSLTLTLTVLGVIDVSPRFVEPAIALSICYVALDNILRPNVSYRWVLTFAFGLIHGMGFADILKGMEIPRSQLVVDLTSFNLGIETVQLAIVGVLIPLLYWLHRYRHARRFVVAGSGAALLLGGAWLFERLFLA</sequence>
<name>A0A7X0RKH7_9BACL</name>
<feature type="transmembrane region" description="Helical" evidence="1">
    <location>
        <begin position="310"/>
        <end position="328"/>
    </location>
</feature>
<gene>
    <name evidence="3" type="ORF">H7C19_00255</name>
</gene>
<keyword evidence="1" id="KW-0812">Transmembrane</keyword>
<dbReference type="InterPro" id="IPR032809">
    <property type="entry name" value="Put_HupE_UreJ"/>
</dbReference>
<dbReference type="RefSeq" id="WP_185140556.1">
    <property type="nucleotide sequence ID" value="NZ_JACJVP010000001.1"/>
</dbReference>
<protein>
    <submittedName>
        <fullName evidence="3">HupE/UreJ family protein</fullName>
    </submittedName>
</protein>
<feature type="transmembrane region" description="Helical" evidence="1">
    <location>
        <begin position="348"/>
        <end position="368"/>
    </location>
</feature>
<evidence type="ECO:0000313" key="4">
    <source>
        <dbReference type="Proteomes" id="UP000547209"/>
    </source>
</evidence>
<keyword evidence="1" id="KW-1133">Transmembrane helix</keyword>
<keyword evidence="1" id="KW-0472">Membrane</keyword>
<dbReference type="Proteomes" id="UP000547209">
    <property type="component" value="Unassembled WGS sequence"/>
</dbReference>
<organism evidence="3 4">
    <name type="scientific">Cohnella nanjingensis</name>
    <dbReference type="NCBI Taxonomy" id="1387779"/>
    <lineage>
        <taxon>Bacteria</taxon>
        <taxon>Bacillati</taxon>
        <taxon>Bacillota</taxon>
        <taxon>Bacilli</taxon>
        <taxon>Bacillales</taxon>
        <taxon>Paenibacillaceae</taxon>
        <taxon>Cohnella</taxon>
    </lineage>
</organism>
<keyword evidence="2" id="KW-0732">Signal</keyword>
<evidence type="ECO:0000256" key="1">
    <source>
        <dbReference type="SAM" id="Phobius"/>
    </source>
</evidence>
<dbReference type="PROSITE" id="PS00018">
    <property type="entry name" value="EF_HAND_1"/>
    <property type="match status" value="1"/>
</dbReference>
<feature type="signal peptide" evidence="2">
    <location>
        <begin position="1"/>
        <end position="34"/>
    </location>
</feature>
<proteinExistence type="predicted"/>
<dbReference type="EMBL" id="JACJVP010000001">
    <property type="protein sequence ID" value="MBB6669110.1"/>
    <property type="molecule type" value="Genomic_DNA"/>
</dbReference>
<feature type="chain" id="PRO_5030866393" evidence="2">
    <location>
        <begin position="35"/>
        <end position="400"/>
    </location>
</feature>
<keyword evidence="4" id="KW-1185">Reference proteome</keyword>
<dbReference type="AlphaFoldDB" id="A0A7X0RKH7"/>
<evidence type="ECO:0000256" key="2">
    <source>
        <dbReference type="SAM" id="SignalP"/>
    </source>
</evidence>
<dbReference type="InterPro" id="IPR018247">
    <property type="entry name" value="EF_Hand_1_Ca_BS"/>
</dbReference>
<feature type="transmembrane region" description="Helical" evidence="1">
    <location>
        <begin position="377"/>
        <end position="394"/>
    </location>
</feature>
<evidence type="ECO:0000313" key="3">
    <source>
        <dbReference type="EMBL" id="MBB6669110.1"/>
    </source>
</evidence>
<dbReference type="Pfam" id="PF13795">
    <property type="entry name" value="HupE_UreJ_2"/>
    <property type="match status" value="1"/>
</dbReference>
<comment type="caution">
    <text evidence="3">The sequence shown here is derived from an EMBL/GenBank/DDBJ whole genome shotgun (WGS) entry which is preliminary data.</text>
</comment>